<dbReference type="Pfam" id="PF25933">
    <property type="entry name" value="DUF7978"/>
    <property type="match status" value="1"/>
</dbReference>
<organism evidence="3 4">
    <name type="scientific">Haloferax profundi</name>
    <dbReference type="NCBI Taxonomy" id="1544718"/>
    <lineage>
        <taxon>Archaea</taxon>
        <taxon>Methanobacteriati</taxon>
        <taxon>Methanobacteriota</taxon>
        <taxon>Stenosarchaea group</taxon>
        <taxon>Halobacteria</taxon>
        <taxon>Halobacteriales</taxon>
        <taxon>Haloferacaceae</taxon>
        <taxon>Haloferax</taxon>
    </lineage>
</organism>
<evidence type="ECO:0000256" key="1">
    <source>
        <dbReference type="SAM" id="Phobius"/>
    </source>
</evidence>
<evidence type="ECO:0000259" key="2">
    <source>
        <dbReference type="Pfam" id="PF25933"/>
    </source>
</evidence>
<reference evidence="3 4" key="1">
    <citation type="submission" date="2015-12" db="EMBL/GenBank/DDBJ databases">
        <title>Haloferax profundi sp. nov. isolated from the Discovery deep brine-seawater interface in the Red Sea.</title>
        <authorList>
            <person name="Zhang G."/>
            <person name="Stingl U."/>
            <person name="Rashid M."/>
        </authorList>
    </citation>
    <scope>NUCLEOTIDE SEQUENCE [LARGE SCALE GENOMIC DNA]</scope>
    <source>
        <strain evidence="3 4">SB29</strain>
    </source>
</reference>
<accession>A0A0W1SR95</accession>
<dbReference type="EMBL" id="LOPV01000139">
    <property type="protein sequence ID" value="KTG28339.1"/>
    <property type="molecule type" value="Genomic_DNA"/>
</dbReference>
<sequence>MSVATESVSESSDSARRTTGIGALFGLGTALLTYLATYLATSTTIENSTASQVLEALGSDLATWKVVGWVFLNAHGTTTTFPGLFGTTSSANLVESVEAFSPVLYAIPVVALLTAGAVVAIVSDQSSVKDGALAGATTALGYLPVALAGIVLFTVSIGDAVARPDPVTAALLAGMVYPLAFGSFGGGLATALR</sequence>
<comment type="caution">
    <text evidence="3">The sequence shown here is derived from an EMBL/GenBank/DDBJ whole genome shotgun (WGS) entry which is preliminary data.</text>
</comment>
<dbReference type="OrthoDB" id="270777at2157"/>
<proteinExistence type="predicted"/>
<keyword evidence="1" id="KW-0472">Membrane</keyword>
<dbReference type="RefSeq" id="WP_058571775.1">
    <property type="nucleotide sequence ID" value="NZ_LOPV01000139.1"/>
</dbReference>
<name>A0A0W1SR95_9EURY</name>
<dbReference type="Proteomes" id="UP000053157">
    <property type="component" value="Unassembled WGS sequence"/>
</dbReference>
<feature type="transmembrane region" description="Helical" evidence="1">
    <location>
        <begin position="169"/>
        <end position="192"/>
    </location>
</feature>
<feature type="domain" description="DUF7978" evidence="2">
    <location>
        <begin position="1"/>
        <end position="192"/>
    </location>
</feature>
<evidence type="ECO:0000313" key="3">
    <source>
        <dbReference type="EMBL" id="KTG28339.1"/>
    </source>
</evidence>
<gene>
    <name evidence="3" type="ORF">AUR66_12080</name>
</gene>
<keyword evidence="4" id="KW-1185">Reference proteome</keyword>
<evidence type="ECO:0000313" key="4">
    <source>
        <dbReference type="Proteomes" id="UP000053157"/>
    </source>
</evidence>
<keyword evidence="1" id="KW-0812">Transmembrane</keyword>
<feature type="transmembrane region" description="Helical" evidence="1">
    <location>
        <begin position="134"/>
        <end position="157"/>
    </location>
</feature>
<protein>
    <submittedName>
        <fullName evidence="3">Transporter</fullName>
    </submittedName>
</protein>
<dbReference type="AlphaFoldDB" id="A0A0W1SR95"/>
<feature type="transmembrane region" description="Helical" evidence="1">
    <location>
        <begin position="21"/>
        <end position="40"/>
    </location>
</feature>
<keyword evidence="1" id="KW-1133">Transmembrane helix</keyword>
<feature type="transmembrane region" description="Helical" evidence="1">
    <location>
        <begin position="103"/>
        <end position="122"/>
    </location>
</feature>
<dbReference type="InterPro" id="IPR058284">
    <property type="entry name" value="DUF7978"/>
</dbReference>